<evidence type="ECO:0000313" key="2">
    <source>
        <dbReference type="EMBL" id="KAA3671401.1"/>
    </source>
</evidence>
<dbReference type="Proteomes" id="UP000324629">
    <property type="component" value="Unassembled WGS sequence"/>
</dbReference>
<proteinExistence type="predicted"/>
<dbReference type="EMBL" id="QNGE01006532">
    <property type="protein sequence ID" value="KAA3671401.1"/>
    <property type="molecule type" value="Genomic_DNA"/>
</dbReference>
<comment type="caution">
    <text evidence="2">The sequence shown here is derived from an EMBL/GenBank/DDBJ whole genome shotgun (WGS) entry which is preliminary data.</text>
</comment>
<accession>A0A5J4N781</accession>
<dbReference type="InterPro" id="IPR000477">
    <property type="entry name" value="RT_dom"/>
</dbReference>
<evidence type="ECO:0000313" key="3">
    <source>
        <dbReference type="Proteomes" id="UP000324629"/>
    </source>
</evidence>
<feature type="domain" description="Reverse transcriptase" evidence="1">
    <location>
        <begin position="1"/>
        <end position="103"/>
    </location>
</feature>
<organism evidence="2 3">
    <name type="scientific">Paragonimus westermani</name>
    <dbReference type="NCBI Taxonomy" id="34504"/>
    <lineage>
        <taxon>Eukaryota</taxon>
        <taxon>Metazoa</taxon>
        <taxon>Spiralia</taxon>
        <taxon>Lophotrochozoa</taxon>
        <taxon>Platyhelminthes</taxon>
        <taxon>Trematoda</taxon>
        <taxon>Digenea</taxon>
        <taxon>Plagiorchiida</taxon>
        <taxon>Troglotremata</taxon>
        <taxon>Troglotrematidae</taxon>
        <taxon>Paragonimus</taxon>
    </lineage>
</organism>
<dbReference type="PROSITE" id="PS50878">
    <property type="entry name" value="RT_POL"/>
    <property type="match status" value="1"/>
</dbReference>
<keyword evidence="3" id="KW-1185">Reference proteome</keyword>
<protein>
    <recommendedName>
        <fullName evidence="1">Reverse transcriptase domain-containing protein</fullName>
    </recommendedName>
</protein>
<dbReference type="Pfam" id="PF00078">
    <property type="entry name" value="RVT_1"/>
    <property type="match status" value="1"/>
</dbReference>
<dbReference type="AlphaFoldDB" id="A0A5J4N781"/>
<reference evidence="2 3" key="1">
    <citation type="journal article" date="2019" name="Gigascience">
        <title>Whole-genome sequence of the oriental lung fluke Paragonimus westermani.</title>
        <authorList>
            <person name="Oey H."/>
            <person name="Zakrzewski M."/>
            <person name="Narain K."/>
            <person name="Devi K.R."/>
            <person name="Agatsuma T."/>
            <person name="Nawaratna S."/>
            <person name="Gobert G.N."/>
            <person name="Jones M.K."/>
            <person name="Ragan M.A."/>
            <person name="McManus D.P."/>
            <person name="Krause L."/>
        </authorList>
    </citation>
    <scope>NUCLEOTIDE SEQUENCE [LARGE SCALE GENOMIC DNA]</scope>
    <source>
        <strain evidence="2 3">IND2009</strain>
    </source>
</reference>
<dbReference type="PANTHER" id="PTHR33332">
    <property type="entry name" value="REVERSE TRANSCRIPTASE DOMAIN-CONTAINING PROTEIN"/>
    <property type="match status" value="1"/>
</dbReference>
<name>A0A5J4N781_9TREM</name>
<evidence type="ECO:0000259" key="1">
    <source>
        <dbReference type="PROSITE" id="PS50878"/>
    </source>
</evidence>
<sequence length="103" mass="11653">MSKAYDRINQMDRVIQVRVDGASSKPVAVKSGVPQGWVIRPTLFLIYANDIANLVRCKIVLFADDIKLWASISPSKGCVLLQEDLNALYDRSLRNKLPFNFQK</sequence>
<gene>
    <name evidence="2" type="ORF">DEA37_0010863</name>
</gene>